<sequence>ICRDGLTILHLMNSPFILLSHDPDHVLHHSQFARLLYSDTRKPQLFPQPQGPHHGRITER</sequence>
<proteinExistence type="predicted"/>
<dbReference type="EMBL" id="JXTC01000240">
    <property type="protein sequence ID" value="PON78717.1"/>
    <property type="molecule type" value="Genomic_DNA"/>
</dbReference>
<dbReference type="InParanoid" id="A0A2P5DZL1"/>
<accession>A0A2P5DZL1</accession>
<comment type="caution">
    <text evidence="1">The sequence shown here is derived from an EMBL/GenBank/DDBJ whole genome shotgun (WGS) entry which is preliminary data.</text>
</comment>
<reference evidence="2" key="1">
    <citation type="submission" date="2016-06" db="EMBL/GenBank/DDBJ databases">
        <title>Parallel loss of symbiosis genes in relatives of nitrogen-fixing non-legume Parasponia.</title>
        <authorList>
            <person name="Van Velzen R."/>
            <person name="Holmer R."/>
            <person name="Bu F."/>
            <person name="Rutten L."/>
            <person name="Van Zeijl A."/>
            <person name="Liu W."/>
            <person name="Santuari L."/>
            <person name="Cao Q."/>
            <person name="Sharma T."/>
            <person name="Shen D."/>
            <person name="Roswanjaya Y."/>
            <person name="Wardhani T."/>
            <person name="Kalhor M.S."/>
            <person name="Jansen J."/>
            <person name="Van den Hoogen J."/>
            <person name="Gungor B."/>
            <person name="Hartog M."/>
            <person name="Hontelez J."/>
            <person name="Verver J."/>
            <person name="Yang W.-C."/>
            <person name="Schijlen E."/>
            <person name="Repin R."/>
            <person name="Schilthuizen M."/>
            <person name="Schranz E."/>
            <person name="Heidstra R."/>
            <person name="Miyata K."/>
            <person name="Fedorova E."/>
            <person name="Kohlen W."/>
            <person name="Bisseling T."/>
            <person name="Smit S."/>
            <person name="Geurts R."/>
        </authorList>
    </citation>
    <scope>NUCLEOTIDE SEQUENCE [LARGE SCALE GENOMIC DNA]</scope>
    <source>
        <strain evidence="2">cv. RG33-2</strain>
    </source>
</reference>
<dbReference type="Proteomes" id="UP000237000">
    <property type="component" value="Unassembled WGS sequence"/>
</dbReference>
<name>A0A2P5DZL1_TREOI</name>
<organism evidence="1 2">
    <name type="scientific">Trema orientale</name>
    <name type="common">Charcoal tree</name>
    <name type="synonym">Celtis orientalis</name>
    <dbReference type="NCBI Taxonomy" id="63057"/>
    <lineage>
        <taxon>Eukaryota</taxon>
        <taxon>Viridiplantae</taxon>
        <taxon>Streptophyta</taxon>
        <taxon>Embryophyta</taxon>
        <taxon>Tracheophyta</taxon>
        <taxon>Spermatophyta</taxon>
        <taxon>Magnoliopsida</taxon>
        <taxon>eudicotyledons</taxon>
        <taxon>Gunneridae</taxon>
        <taxon>Pentapetalae</taxon>
        <taxon>rosids</taxon>
        <taxon>fabids</taxon>
        <taxon>Rosales</taxon>
        <taxon>Cannabaceae</taxon>
        <taxon>Trema</taxon>
    </lineage>
</organism>
<feature type="non-terminal residue" evidence="1">
    <location>
        <position position="1"/>
    </location>
</feature>
<gene>
    <name evidence="1" type="ORF">TorRG33x02_237610</name>
</gene>
<protein>
    <submittedName>
        <fullName evidence="1">Uncharacterized protein</fullName>
    </submittedName>
</protein>
<evidence type="ECO:0000313" key="1">
    <source>
        <dbReference type="EMBL" id="PON78717.1"/>
    </source>
</evidence>
<dbReference type="AlphaFoldDB" id="A0A2P5DZL1"/>
<evidence type="ECO:0000313" key="2">
    <source>
        <dbReference type="Proteomes" id="UP000237000"/>
    </source>
</evidence>
<keyword evidence="2" id="KW-1185">Reference proteome</keyword>